<name>A0AAX4KWR7_9TREE</name>
<dbReference type="Proteomes" id="UP001358614">
    <property type="component" value="Chromosome 3"/>
</dbReference>
<accession>A0AAX4KWR7</accession>
<gene>
    <name evidence="1" type="ORF">V865_008183</name>
</gene>
<evidence type="ECO:0000313" key="2">
    <source>
        <dbReference type="Proteomes" id="UP001358614"/>
    </source>
</evidence>
<organism evidence="1 2">
    <name type="scientific">Kwoniella europaea PYCC6329</name>
    <dbReference type="NCBI Taxonomy" id="1423913"/>
    <lineage>
        <taxon>Eukaryota</taxon>
        <taxon>Fungi</taxon>
        <taxon>Dikarya</taxon>
        <taxon>Basidiomycota</taxon>
        <taxon>Agaricomycotina</taxon>
        <taxon>Tremellomycetes</taxon>
        <taxon>Tremellales</taxon>
        <taxon>Cryptococcaceae</taxon>
        <taxon>Kwoniella</taxon>
    </lineage>
</organism>
<dbReference type="RefSeq" id="XP_066088017.1">
    <property type="nucleotide sequence ID" value="XM_066231920.1"/>
</dbReference>
<sequence length="305" mass="35298">MSDQSNNSLSYHNSLEEYKRRLEWYETILISRKESLPELSFQAQTETHPNVIGTSGMRAPHFVGSTQFQEGLGETELGKELREVQDFLFRLTAYIDETSEQLGWSKNLMERREFDNLFNYTFHRNGGSQVSRQTKLIRNRDTKLLEEVTVVHERKKINSGRQAISHTILGLKSSDIGNMVDFHLNTDDPSELYSSIDTVYESITGKELLESMIKCYSSNTKYNPSLLDDLQMKINKIPDGTGKGQDASKMLKECFTDFHDFCKKRDLDIELHRDSTSGRTLIREIKLDDYVRGKESKLDEKDRID</sequence>
<protein>
    <submittedName>
        <fullName evidence="1">Uncharacterized protein</fullName>
    </submittedName>
</protein>
<dbReference type="KEGG" id="ker:91106984"/>
<dbReference type="AlphaFoldDB" id="A0AAX4KWR7"/>
<evidence type="ECO:0000313" key="1">
    <source>
        <dbReference type="EMBL" id="WWD10050.1"/>
    </source>
</evidence>
<reference evidence="1 2" key="1">
    <citation type="submission" date="2024-01" db="EMBL/GenBank/DDBJ databases">
        <title>Comparative genomics of Cryptococcus and Kwoniella reveals pathogenesis evolution and contrasting modes of karyotype evolution via chromosome fusion or intercentromeric recombination.</title>
        <authorList>
            <person name="Coelho M.A."/>
            <person name="David-Palma M."/>
            <person name="Shea T."/>
            <person name="Bowers K."/>
            <person name="McGinley-Smith S."/>
            <person name="Mohammad A.W."/>
            <person name="Gnirke A."/>
            <person name="Yurkov A.M."/>
            <person name="Nowrousian M."/>
            <person name="Sun S."/>
            <person name="Cuomo C.A."/>
            <person name="Heitman J."/>
        </authorList>
    </citation>
    <scope>NUCLEOTIDE SEQUENCE [LARGE SCALE GENOMIC DNA]</scope>
    <source>
        <strain evidence="1 2">PYCC6329</strain>
    </source>
</reference>
<dbReference type="GeneID" id="91106984"/>
<proteinExistence type="predicted"/>
<dbReference type="EMBL" id="CP144091">
    <property type="protein sequence ID" value="WWD10050.1"/>
    <property type="molecule type" value="Genomic_DNA"/>
</dbReference>
<keyword evidence="2" id="KW-1185">Reference proteome</keyword>